<gene>
    <name evidence="2" type="ORF">PCOR1329_LOCUS75662</name>
</gene>
<protein>
    <submittedName>
        <fullName evidence="2">Uncharacterized protein</fullName>
    </submittedName>
</protein>
<dbReference type="EMBL" id="CAUYUJ010020340">
    <property type="protein sequence ID" value="CAK0897504.1"/>
    <property type="molecule type" value="Genomic_DNA"/>
</dbReference>
<evidence type="ECO:0000256" key="1">
    <source>
        <dbReference type="SAM" id="MobiDB-lite"/>
    </source>
</evidence>
<evidence type="ECO:0000313" key="3">
    <source>
        <dbReference type="Proteomes" id="UP001189429"/>
    </source>
</evidence>
<accession>A0ABN9XHB3</accession>
<comment type="caution">
    <text evidence="2">The sequence shown here is derived from an EMBL/GenBank/DDBJ whole genome shotgun (WGS) entry which is preliminary data.</text>
</comment>
<feature type="compositionally biased region" description="Polar residues" evidence="1">
    <location>
        <begin position="18"/>
        <end position="29"/>
    </location>
</feature>
<evidence type="ECO:0000313" key="2">
    <source>
        <dbReference type="EMBL" id="CAK0897504.1"/>
    </source>
</evidence>
<feature type="region of interest" description="Disordered" evidence="1">
    <location>
        <begin position="1"/>
        <end position="49"/>
    </location>
</feature>
<keyword evidence="3" id="KW-1185">Reference proteome</keyword>
<feature type="compositionally biased region" description="Gly residues" evidence="1">
    <location>
        <begin position="1"/>
        <end position="12"/>
    </location>
</feature>
<name>A0ABN9XHB3_9DINO</name>
<dbReference type="Proteomes" id="UP001189429">
    <property type="component" value="Unassembled WGS sequence"/>
</dbReference>
<organism evidence="2 3">
    <name type="scientific">Prorocentrum cordatum</name>
    <dbReference type="NCBI Taxonomy" id="2364126"/>
    <lineage>
        <taxon>Eukaryota</taxon>
        <taxon>Sar</taxon>
        <taxon>Alveolata</taxon>
        <taxon>Dinophyceae</taxon>
        <taxon>Prorocentrales</taxon>
        <taxon>Prorocentraceae</taxon>
        <taxon>Prorocentrum</taxon>
    </lineage>
</organism>
<sequence length="177" mass="18592">MAAGAGGGGQAPGGATELNASDSEDSASSGFDWGSRASDGGGAGQALRPTPSIVRLGPCTCYVGNTRSQRLPERTCQVLNLVSMCAVVASVCVTVAESYETVINHMSNALYPTSRWTSLWRYSLSRSSSFVCGQPQTAASTCAPSTGSWRAATAHSHRSWRGRSWAQARRMYPPAQP</sequence>
<reference evidence="2" key="1">
    <citation type="submission" date="2023-10" db="EMBL/GenBank/DDBJ databases">
        <authorList>
            <person name="Chen Y."/>
            <person name="Shah S."/>
            <person name="Dougan E. K."/>
            <person name="Thang M."/>
            <person name="Chan C."/>
        </authorList>
    </citation>
    <scope>NUCLEOTIDE SEQUENCE [LARGE SCALE GENOMIC DNA]</scope>
</reference>
<proteinExistence type="predicted"/>